<reference evidence="1" key="1">
    <citation type="journal article" date="2010" name="BMC Genomics">
        <title>Genomes of three tomato pathogens within the Ralstonia solanacearum species complex reveal significant evolutionary divergence.</title>
        <authorList>
            <person name="Remenant B."/>
            <person name="Coupat-Goutaland B."/>
            <person name="Guidot A."/>
            <person name="Cellier G."/>
            <person name="Wicker E."/>
            <person name="Allen C."/>
            <person name="Fegan M."/>
            <person name="Pruvost O."/>
            <person name="Elbaz M."/>
            <person name="Calteau A."/>
            <person name="Salvignol G."/>
            <person name="Mornico D."/>
            <person name="Mangenot S."/>
            <person name="Barbe V."/>
            <person name="Medigue C."/>
            <person name="Prior P."/>
        </authorList>
    </citation>
    <scope>NUCLEOTIDE SEQUENCE [LARGE SCALE GENOMIC DNA]</scope>
    <source>
        <strain evidence="1">CFBP2957</strain>
        <plasmid evidence="1">RCFBPv3_mp</plasmid>
    </source>
</reference>
<reference evidence="1" key="2">
    <citation type="submission" date="2010-02" db="EMBL/GenBank/DDBJ databases">
        <authorList>
            <person name="Genoscope - CEA"/>
        </authorList>
    </citation>
    <scope>NUCLEOTIDE SEQUENCE</scope>
    <source>
        <strain evidence="1">CFBP2957</strain>
        <plasmid evidence="1">RCFBPv3_mp</plasmid>
    </source>
</reference>
<protein>
    <submittedName>
        <fullName evidence="1">Uncharacterized protein</fullName>
    </submittedName>
</protein>
<name>D8P2Z3_RALSL</name>
<evidence type="ECO:0000313" key="1">
    <source>
        <dbReference type="EMBL" id="CBJ53279.1"/>
    </source>
</evidence>
<keyword evidence="1" id="KW-0614">Plasmid</keyword>
<proteinExistence type="predicted"/>
<sequence length="67" mass="7895">MVIHANTVNTLKLPKLIDIFSRNRNFLQQQRKNVLNPVLRERFNRSLLIITNPHSKSLLALNPYSRE</sequence>
<accession>D8P2Z3</accession>
<dbReference type="EMBL" id="FP885907">
    <property type="protein sequence ID" value="CBJ53279.1"/>
    <property type="molecule type" value="Genomic_DNA"/>
</dbReference>
<gene>
    <name evidence="1" type="ORF">RCFBP_mp10492</name>
</gene>
<organism evidence="1">
    <name type="scientific">Ralstonia solanacearum CFBP2957</name>
    <dbReference type="NCBI Taxonomy" id="859656"/>
    <lineage>
        <taxon>Bacteria</taxon>
        <taxon>Pseudomonadati</taxon>
        <taxon>Pseudomonadota</taxon>
        <taxon>Betaproteobacteria</taxon>
        <taxon>Burkholderiales</taxon>
        <taxon>Burkholderiaceae</taxon>
        <taxon>Ralstonia</taxon>
        <taxon>Ralstonia solanacearum species complex</taxon>
    </lineage>
</organism>
<dbReference type="AlphaFoldDB" id="D8P2Z3"/>
<geneLocation type="plasmid" evidence="1">
    <name>RCFBPv3_mp</name>
</geneLocation>